<comment type="caution">
    <text evidence="9">The sequence shown here is derived from an EMBL/GenBank/DDBJ whole genome shotgun (WGS) entry which is preliminary data.</text>
</comment>
<evidence type="ECO:0000256" key="5">
    <source>
        <dbReference type="ARBA" id="ARBA00023242"/>
    </source>
</evidence>
<dbReference type="SMART" id="SM00339">
    <property type="entry name" value="FH"/>
    <property type="match status" value="1"/>
</dbReference>
<feature type="region of interest" description="Disordered" evidence="7">
    <location>
        <begin position="328"/>
        <end position="355"/>
    </location>
</feature>
<feature type="domain" description="Fork-head" evidence="8">
    <location>
        <begin position="71"/>
        <end position="165"/>
    </location>
</feature>
<organism evidence="9 10">
    <name type="scientific">Merluccius polli</name>
    <name type="common">Benguela hake</name>
    <name type="synonym">Merluccius cadenati</name>
    <dbReference type="NCBI Taxonomy" id="89951"/>
    <lineage>
        <taxon>Eukaryota</taxon>
        <taxon>Metazoa</taxon>
        <taxon>Chordata</taxon>
        <taxon>Craniata</taxon>
        <taxon>Vertebrata</taxon>
        <taxon>Euteleostomi</taxon>
        <taxon>Actinopterygii</taxon>
        <taxon>Neopterygii</taxon>
        <taxon>Teleostei</taxon>
        <taxon>Neoteleostei</taxon>
        <taxon>Acanthomorphata</taxon>
        <taxon>Zeiogadaria</taxon>
        <taxon>Gadariae</taxon>
        <taxon>Gadiformes</taxon>
        <taxon>Gadoidei</taxon>
        <taxon>Merlucciidae</taxon>
        <taxon>Merluccius</taxon>
    </lineage>
</organism>
<evidence type="ECO:0000256" key="2">
    <source>
        <dbReference type="ARBA" id="ARBA00023015"/>
    </source>
</evidence>
<dbReference type="SUPFAM" id="SSF46785">
    <property type="entry name" value="Winged helix' DNA-binding domain"/>
    <property type="match status" value="1"/>
</dbReference>
<name>A0AA47NNI5_MERPO</name>
<dbReference type="InterPro" id="IPR001766">
    <property type="entry name" value="Fork_head_dom"/>
</dbReference>
<evidence type="ECO:0000313" key="10">
    <source>
        <dbReference type="Proteomes" id="UP001174136"/>
    </source>
</evidence>
<evidence type="ECO:0000256" key="1">
    <source>
        <dbReference type="ARBA" id="ARBA00004123"/>
    </source>
</evidence>
<gene>
    <name evidence="9" type="primary">Foxl1_1</name>
    <name evidence="9" type="ORF">N1851_032962</name>
</gene>
<evidence type="ECO:0000313" key="9">
    <source>
        <dbReference type="EMBL" id="KAK0132246.1"/>
    </source>
</evidence>
<dbReference type="Proteomes" id="UP001174136">
    <property type="component" value="Unassembled WGS sequence"/>
</dbReference>
<keyword evidence="5 6" id="KW-0539">Nucleus</keyword>
<evidence type="ECO:0000256" key="3">
    <source>
        <dbReference type="ARBA" id="ARBA00023125"/>
    </source>
</evidence>
<dbReference type="InterPro" id="IPR030456">
    <property type="entry name" value="TF_fork_head_CS_2"/>
</dbReference>
<evidence type="ECO:0000256" key="7">
    <source>
        <dbReference type="SAM" id="MobiDB-lite"/>
    </source>
</evidence>
<dbReference type="GO" id="GO:0000978">
    <property type="term" value="F:RNA polymerase II cis-regulatory region sequence-specific DNA binding"/>
    <property type="evidence" value="ECO:0007669"/>
    <property type="project" value="TreeGrafter"/>
</dbReference>
<dbReference type="AlphaFoldDB" id="A0AA47NNI5"/>
<dbReference type="GO" id="GO:0030154">
    <property type="term" value="P:cell differentiation"/>
    <property type="evidence" value="ECO:0007669"/>
    <property type="project" value="UniProtKB-ARBA"/>
</dbReference>
<feature type="compositionally biased region" description="Basic residues" evidence="7">
    <location>
        <begin position="53"/>
        <end position="64"/>
    </location>
</feature>
<dbReference type="GO" id="GO:0000981">
    <property type="term" value="F:DNA-binding transcription factor activity, RNA polymerase II-specific"/>
    <property type="evidence" value="ECO:0007669"/>
    <property type="project" value="TreeGrafter"/>
</dbReference>
<feature type="region of interest" description="Disordered" evidence="7">
    <location>
        <begin position="224"/>
        <end position="314"/>
    </location>
</feature>
<dbReference type="FunFam" id="1.10.10.10:FF:000016">
    <property type="entry name" value="Forkhead box protein I1"/>
    <property type="match status" value="1"/>
</dbReference>
<feature type="DNA-binding region" description="Fork-head" evidence="6">
    <location>
        <begin position="71"/>
        <end position="165"/>
    </location>
</feature>
<dbReference type="PANTHER" id="PTHR11829:SF204">
    <property type="entry name" value="FORKHEAD BOX PROTEIN L1"/>
    <property type="match status" value="1"/>
</dbReference>
<keyword evidence="4" id="KW-0804">Transcription</keyword>
<dbReference type="PRINTS" id="PR00053">
    <property type="entry name" value="FORKHEAD"/>
</dbReference>
<keyword evidence="3 6" id="KW-0238">DNA-binding</keyword>
<evidence type="ECO:0000256" key="4">
    <source>
        <dbReference type="ARBA" id="ARBA00023163"/>
    </source>
</evidence>
<dbReference type="InterPro" id="IPR018122">
    <property type="entry name" value="TF_fork_head_CS_1"/>
</dbReference>
<evidence type="ECO:0000256" key="6">
    <source>
        <dbReference type="PROSITE-ProRule" id="PRU00089"/>
    </source>
</evidence>
<feature type="compositionally biased region" description="Low complexity" evidence="7">
    <location>
        <begin position="170"/>
        <end position="186"/>
    </location>
</feature>
<dbReference type="PROSITE" id="PS50039">
    <property type="entry name" value="FORK_HEAD_3"/>
    <property type="match status" value="1"/>
</dbReference>
<proteinExistence type="predicted"/>
<reference evidence="9" key="1">
    <citation type="journal article" date="2023" name="Front. Mar. Sci.">
        <title>A new Merluccius polli reference genome to investigate the effects of global change in West African waters.</title>
        <authorList>
            <person name="Mateo J.L."/>
            <person name="Blanco-Fernandez C."/>
            <person name="Garcia-Vazquez E."/>
            <person name="Machado-Schiaffino G."/>
        </authorList>
    </citation>
    <scope>NUCLEOTIDE SEQUENCE</scope>
    <source>
        <strain evidence="9">C29</strain>
        <tissue evidence="9">Fin</tissue>
    </source>
</reference>
<feature type="region of interest" description="Disordered" evidence="7">
    <location>
        <begin position="53"/>
        <end position="72"/>
    </location>
</feature>
<evidence type="ECO:0000259" key="8">
    <source>
        <dbReference type="PROSITE" id="PS50039"/>
    </source>
</evidence>
<dbReference type="PROSITE" id="PS00658">
    <property type="entry name" value="FORK_HEAD_2"/>
    <property type="match status" value="1"/>
</dbReference>
<dbReference type="GO" id="GO:0005634">
    <property type="term" value="C:nucleus"/>
    <property type="evidence" value="ECO:0007669"/>
    <property type="project" value="UniProtKB-SubCell"/>
</dbReference>
<comment type="subcellular location">
    <subcellularLocation>
        <location evidence="1 6">Nucleus</location>
    </subcellularLocation>
</comment>
<keyword evidence="2" id="KW-0805">Transcription regulation</keyword>
<dbReference type="InterPro" id="IPR036388">
    <property type="entry name" value="WH-like_DNA-bd_sf"/>
</dbReference>
<dbReference type="Pfam" id="PF00250">
    <property type="entry name" value="Forkhead"/>
    <property type="match status" value="1"/>
</dbReference>
<accession>A0AA47NNI5</accession>
<feature type="region of interest" description="Disordered" evidence="7">
    <location>
        <begin position="165"/>
        <end position="211"/>
    </location>
</feature>
<sequence length="425" mass="46203">MSLYPTRLQHLGAGLPSPASLGISNNHHPPPVVYLYGGENGGMLPALSFLSARQHHQPHQHPHQHRDPPQKPPYSYIALIAMAIKSAPERRATLSGIYAFIMDRFPFYHDNKQGWQNSIRHNLSLNDCFIKVAREKGRPGKGSYWTLDTKCLDMFENGNFRRRKRRLKGRQQQNQQHQQQHQQQLQEEGDPPSGTRRVKAPGGGLSGTGDAVCVSDGTAAAGADAASSAHRDPSLKPALAELPRRSGVRKTCPNPTEGESLRTSSTGAGSARRQQPPSPPLPREPGKLESSAAARAEDVAVGDGDAHATRSVFSGREGGLQLSMVVRDSSTKGDVVPGHEGGSSSSSSRPADKSHSFSIDNILSRNVHNADRVSYLGLTKETCAERPSPCGPSFVLGMHAHRLYQMGLPLCSYISLPYPDKVQFF</sequence>
<dbReference type="InterPro" id="IPR036390">
    <property type="entry name" value="WH_DNA-bd_sf"/>
</dbReference>
<protein>
    <submittedName>
        <fullName evidence="9">Forkhead box protein L1</fullName>
    </submittedName>
</protein>
<dbReference type="InterPro" id="IPR047514">
    <property type="entry name" value="FH_FOXL1"/>
</dbReference>
<dbReference type="Gene3D" id="1.10.10.10">
    <property type="entry name" value="Winged helix-like DNA-binding domain superfamily/Winged helix DNA-binding domain"/>
    <property type="match status" value="1"/>
</dbReference>
<dbReference type="PROSITE" id="PS00657">
    <property type="entry name" value="FORK_HEAD_1"/>
    <property type="match status" value="1"/>
</dbReference>
<dbReference type="GO" id="GO:0009653">
    <property type="term" value="P:anatomical structure morphogenesis"/>
    <property type="evidence" value="ECO:0007669"/>
    <property type="project" value="TreeGrafter"/>
</dbReference>
<dbReference type="PANTHER" id="PTHR11829">
    <property type="entry name" value="FORKHEAD BOX PROTEIN"/>
    <property type="match status" value="1"/>
</dbReference>
<dbReference type="GO" id="GO:0009888">
    <property type="term" value="P:tissue development"/>
    <property type="evidence" value="ECO:0007669"/>
    <property type="project" value="UniProtKB-ARBA"/>
</dbReference>
<dbReference type="EMBL" id="JAOPHQ010006278">
    <property type="protein sequence ID" value="KAK0132246.1"/>
    <property type="molecule type" value="Genomic_DNA"/>
</dbReference>
<dbReference type="CDD" id="cd20027">
    <property type="entry name" value="FH_FOXL1"/>
    <property type="match status" value="1"/>
</dbReference>
<keyword evidence="10" id="KW-1185">Reference proteome</keyword>
<dbReference type="InterPro" id="IPR050211">
    <property type="entry name" value="FOX_domain-containing"/>
</dbReference>